<dbReference type="AlphaFoldDB" id="A0A135L576"/>
<dbReference type="GO" id="GO:0016491">
    <property type="term" value="F:oxidoreductase activity"/>
    <property type="evidence" value="ECO:0007669"/>
    <property type="project" value="UniProtKB-KW"/>
</dbReference>
<dbReference type="RefSeq" id="WP_068725317.1">
    <property type="nucleotide sequence ID" value="NZ_LSKU01000001.1"/>
</dbReference>
<accession>A0A135L576</accession>
<dbReference type="InterPro" id="IPR036188">
    <property type="entry name" value="FAD/NAD-bd_sf"/>
</dbReference>
<evidence type="ECO:0000313" key="5">
    <source>
        <dbReference type="Proteomes" id="UP000070352"/>
    </source>
</evidence>
<evidence type="ECO:0000256" key="1">
    <source>
        <dbReference type="ARBA" id="ARBA00022630"/>
    </source>
</evidence>
<evidence type="ECO:0000313" key="4">
    <source>
        <dbReference type="EMBL" id="KXG44057.1"/>
    </source>
</evidence>
<reference evidence="4 5" key="1">
    <citation type="submission" date="2016-02" db="EMBL/GenBank/DDBJ databases">
        <title>Draft Genome for Tepidibacillus decaturensis nov. sp. Strain Z9, an Anaerobic, Moderately Thermophilic and Heterotrophic Bacterium from Deep Subsurface of the Illinois Basin, USA.</title>
        <authorList>
            <person name="Dong Y."/>
            <person name="Chang J.Y."/>
            <person name="Sanford R."/>
            <person name="Fouke B.W."/>
        </authorList>
    </citation>
    <scope>NUCLEOTIDE SEQUENCE [LARGE SCALE GENOMIC DNA]</scope>
    <source>
        <strain evidence="4 5">Z9</strain>
    </source>
</reference>
<evidence type="ECO:0000256" key="2">
    <source>
        <dbReference type="ARBA" id="ARBA00023002"/>
    </source>
</evidence>
<proteinExistence type="predicted"/>
<keyword evidence="5" id="KW-1185">Reference proteome</keyword>
<sequence length="390" mass="42922">MYNVVVIGQGLTGMLSAIWAKEEGASVALVSQGTGKIIQSTGVMDIFPGSDAGMSELIREYQIKDWNPLLVESGIDRFKELMSRLGNPYQGKIEQPVEIVTGSGFLKSTALYPITVAPIPHRGHVVVVGFQEITDFQHTYVAENLASERSELTIDHFSISLGQRSLRTMTQLDAARLLEQEVVRKQVISKIKAKMKELLIRKPDLIILPSVLGVMNWKTVWSDFKTELDTIITEAVGMPPNATAIRLQEQLQKEMIRLGVRQYANSKVVDSHRVNQWIESVMARNTHNTIEVKGKSFVLATGGILGGGLEQLLSGVTETALGLEVDEQGNLVNPYKNLFLVGAAQGIGVTKYGITGGIFSILSSYESVIKNSYRLQVGGEQHDKLTRNQL</sequence>
<feature type="domain" description="FAD-dependent oxidoreductase 2 FAD-binding" evidence="3">
    <location>
        <begin position="4"/>
        <end position="336"/>
    </location>
</feature>
<keyword evidence="2" id="KW-0560">Oxidoreductase</keyword>
<dbReference type="EMBL" id="LSKU01000001">
    <property type="protein sequence ID" value="KXG44057.1"/>
    <property type="molecule type" value="Genomic_DNA"/>
</dbReference>
<protein>
    <recommendedName>
        <fullName evidence="3">FAD-dependent oxidoreductase 2 FAD-binding domain-containing protein</fullName>
    </recommendedName>
</protein>
<dbReference type="Pfam" id="PF00890">
    <property type="entry name" value="FAD_binding_2"/>
    <property type="match status" value="1"/>
</dbReference>
<evidence type="ECO:0000259" key="3">
    <source>
        <dbReference type="Pfam" id="PF00890"/>
    </source>
</evidence>
<name>A0A135L576_9BACI</name>
<dbReference type="Proteomes" id="UP000070352">
    <property type="component" value="Unassembled WGS sequence"/>
</dbReference>
<keyword evidence="1" id="KW-0285">Flavoprotein</keyword>
<comment type="caution">
    <text evidence="4">The sequence shown here is derived from an EMBL/GenBank/DDBJ whole genome shotgun (WGS) entry which is preliminary data.</text>
</comment>
<organism evidence="4 5">
    <name type="scientific">Tepidibacillus decaturensis</name>
    <dbReference type="NCBI Taxonomy" id="1413211"/>
    <lineage>
        <taxon>Bacteria</taxon>
        <taxon>Bacillati</taxon>
        <taxon>Bacillota</taxon>
        <taxon>Bacilli</taxon>
        <taxon>Bacillales</taxon>
        <taxon>Bacillaceae</taxon>
        <taxon>Tepidibacillus</taxon>
    </lineage>
</organism>
<dbReference type="SUPFAM" id="SSF51905">
    <property type="entry name" value="FAD/NAD(P)-binding domain"/>
    <property type="match status" value="1"/>
</dbReference>
<dbReference type="InterPro" id="IPR003953">
    <property type="entry name" value="FAD-dep_OxRdtase_2_FAD-bd"/>
</dbReference>
<dbReference type="STRING" id="1413211.U473_08585"/>
<gene>
    <name evidence="4" type="ORF">U473_08585</name>
</gene>
<dbReference type="OrthoDB" id="140595at2"/>